<dbReference type="HOGENOM" id="CLU_1591355_0_0_0"/>
<sequence>MAQSVGFIVCVLLPAFVTIIAPITRVSLSYDGSVVSVSARWFVYCLLPYRVTRLAPVTGISSEFTAGQIERNRSRQVRTEDTAALIFSNQEQEMVIPISPINKNSALKKVEAFLAAPDSAGLRFWTIANWKFSLLMGGALSLLAGLYFVGIGMTIVKFGRKFVRKRK</sequence>
<keyword evidence="3" id="KW-1185">Reference proteome</keyword>
<feature type="transmembrane region" description="Helical" evidence="1">
    <location>
        <begin position="132"/>
        <end position="156"/>
    </location>
</feature>
<dbReference type="Proteomes" id="UP000030700">
    <property type="component" value="Unassembled WGS sequence"/>
</dbReference>
<dbReference type="AlphaFoldDB" id="A0A0S6VZX9"/>
<keyword evidence="1" id="KW-1133">Transmembrane helix</keyword>
<reference evidence="2" key="1">
    <citation type="journal article" date="2015" name="PeerJ">
        <title>First genomic representation of candidate bacterial phylum KSB3 points to enhanced environmental sensing as a trigger of wastewater bulking.</title>
        <authorList>
            <person name="Sekiguchi Y."/>
            <person name="Ohashi A."/>
            <person name="Parks D.H."/>
            <person name="Yamauchi T."/>
            <person name="Tyson G.W."/>
            <person name="Hugenholtz P."/>
        </authorList>
    </citation>
    <scope>NUCLEOTIDE SEQUENCE [LARGE SCALE GENOMIC DNA]</scope>
</reference>
<proteinExistence type="predicted"/>
<keyword evidence="1" id="KW-0812">Transmembrane</keyword>
<name>A0A0S6VZX9_9BACT</name>
<feature type="transmembrane region" description="Helical" evidence="1">
    <location>
        <begin position="7"/>
        <end position="28"/>
    </location>
</feature>
<keyword evidence="1" id="KW-0472">Membrane</keyword>
<evidence type="ECO:0000313" key="2">
    <source>
        <dbReference type="EMBL" id="GAK52800.1"/>
    </source>
</evidence>
<accession>A0A0S6VZX9</accession>
<dbReference type="EMBL" id="DF820459">
    <property type="protein sequence ID" value="GAK52800.1"/>
    <property type="molecule type" value="Genomic_DNA"/>
</dbReference>
<gene>
    <name evidence="2" type="ORF">U14_04057</name>
</gene>
<organism evidence="2">
    <name type="scientific">Candidatus Moduliflexus flocculans</name>
    <dbReference type="NCBI Taxonomy" id="1499966"/>
    <lineage>
        <taxon>Bacteria</taxon>
        <taxon>Candidatus Moduliflexota</taxon>
        <taxon>Candidatus Moduliflexia</taxon>
        <taxon>Candidatus Moduliflexales</taxon>
        <taxon>Candidatus Moduliflexaceae</taxon>
    </lineage>
</organism>
<evidence type="ECO:0000313" key="3">
    <source>
        <dbReference type="Proteomes" id="UP000030700"/>
    </source>
</evidence>
<protein>
    <submittedName>
        <fullName evidence="2">Uncharacterized protein</fullName>
    </submittedName>
</protein>
<evidence type="ECO:0000256" key="1">
    <source>
        <dbReference type="SAM" id="Phobius"/>
    </source>
</evidence>